<dbReference type="InterPro" id="IPR008397">
    <property type="entry name" value="Alginate_lyase_dom"/>
</dbReference>
<dbReference type="SUPFAM" id="SSF48230">
    <property type="entry name" value="Chondroitin AC/alginate lyase"/>
    <property type="match status" value="2"/>
</dbReference>
<dbReference type="InterPro" id="IPR013783">
    <property type="entry name" value="Ig-like_fold"/>
</dbReference>
<reference evidence="4" key="1">
    <citation type="submission" date="2019-11" db="EMBL/GenBank/DDBJ databases">
        <authorList>
            <person name="Feng L."/>
        </authorList>
    </citation>
    <scope>NUCLEOTIDE SEQUENCE</scope>
    <source>
        <strain evidence="4">PclaraLFYP37</strain>
    </source>
</reference>
<gene>
    <name evidence="4" type="ORF">PCLFYP37_01096</name>
</gene>
<dbReference type="CDD" id="cd00063">
    <property type="entry name" value="FN3"/>
    <property type="match status" value="1"/>
</dbReference>
<dbReference type="RefSeq" id="WP_412441828.1">
    <property type="nucleotide sequence ID" value="NZ_CACRUT010000006.1"/>
</dbReference>
<sequence>MKCRTSAVKRLCVWLGCLLVVCPVLSRSFIHPGVLHTKERMKQIRALVKEKNEDAYASYLLLEKHPCAQADYKMEGPFDTISRDGKFAYTKSKMERDFSAVYLNALMWGITGNEAHARKSAEVLAAYARVLKRIPDTNDAPLLAGLEGFKIVYALELLKHTWRKMPEDDYKDALRMFTKIFLPVLDTFYDRNPYTNGNWGTIVTKTYMAAAIHLDDRNMYEKARAFYLDGRDNGTLAHYIDGETGQIQESGRDQSHCMLGIGAMATVCELAWQQGDDLYSAKNNRLLKGYEYVARYNLGYDVPFVKWTDITGKYCDWNEVSDKARGRYMYVFEIAYNHYVNRMGLPMPFTKQVLEQLRPEGYDRDQPGFGTLLFNEGAVGRKFVHPGGLHTLADLERMKMMVAQGQHPWAESWVELQKDPWAQSTFEPRPMMNMGNSRQKASADAHAAYLNAIRWYVSGDEAYARCAVNICNAWSETVNQIPKARQDQGLLGIPISEFAMAAEVLRVCPLWKKDDFERFKDMMVEYLYPVSHEFLQTHGGGNVDYCWTNWDACNMVALVAIGVLCDRPDIYREGIEYFKHGLGNGSIGNAVPYLHRMEDGTVLGQWQESGRDQEHAMLGVGFLGTFCQIAWNQGDDLFAYDHNRLLAGAEYVARHNQMRGVPFTYYNNSQGLNNRWPSINGLGRLEDRPVWEMIYNHYEVLKGIPAPYSKRMAELLRPEHGSKDHFGYGSLTFSLRPSNYPLLPTPEVPVGLRTEISIGQIRVDWEPSAGYFANGYIVQRSEAGRSEFKDIAVYKEKVTNWFIDTHIEEGKTYEYRVAAVNKTGTSRFSECVRATAISEGEWPQEWAYGEIGDVVGGKVAYADVQEGTFRLECREGFMGNGVENTPFIYRKIKGDFSFSCRVNAIKGNVSECGLMAKETLAGGGNAVTMTLGHFGRRFARMGWSVKGEKKRHFAIGNTYTWVPAWFKLVRVGRVFYAYESTDGVNWFYVHSTRMDMPVEIYVGMIGSFREGKGGNYVVLDHISID</sequence>
<name>A0A6N2ZIU9_9BACT</name>
<keyword evidence="2 4" id="KW-0456">Lyase</keyword>
<dbReference type="GO" id="GO:0042597">
    <property type="term" value="C:periplasmic space"/>
    <property type="evidence" value="ECO:0007669"/>
    <property type="project" value="InterPro"/>
</dbReference>
<organism evidence="4">
    <name type="scientific">Paraprevotella clara</name>
    <dbReference type="NCBI Taxonomy" id="454154"/>
    <lineage>
        <taxon>Bacteria</taxon>
        <taxon>Pseudomonadati</taxon>
        <taxon>Bacteroidota</taxon>
        <taxon>Bacteroidia</taxon>
        <taxon>Bacteroidales</taxon>
        <taxon>Prevotellaceae</taxon>
        <taxon>Paraprevotella</taxon>
    </lineage>
</organism>
<dbReference type="InterPro" id="IPR008929">
    <property type="entry name" value="Chondroitin_lyas"/>
</dbReference>
<dbReference type="Gene3D" id="2.60.40.10">
    <property type="entry name" value="Immunoglobulins"/>
    <property type="match status" value="1"/>
</dbReference>
<dbReference type="InterPro" id="IPR036116">
    <property type="entry name" value="FN3_sf"/>
</dbReference>
<dbReference type="Gene3D" id="2.60.120.200">
    <property type="match status" value="1"/>
</dbReference>
<dbReference type="SUPFAM" id="SSF49265">
    <property type="entry name" value="Fibronectin type III"/>
    <property type="match status" value="1"/>
</dbReference>
<dbReference type="SMART" id="SM00060">
    <property type="entry name" value="FN3"/>
    <property type="match status" value="1"/>
</dbReference>
<dbReference type="AlphaFoldDB" id="A0A6N2ZIU9"/>
<evidence type="ECO:0000256" key="2">
    <source>
        <dbReference type="ARBA" id="ARBA00023239"/>
    </source>
</evidence>
<dbReference type="Gene3D" id="1.50.10.100">
    <property type="entry name" value="Chondroitin AC/alginate lyase"/>
    <property type="match status" value="2"/>
</dbReference>
<dbReference type="EMBL" id="CACRUT010000006">
    <property type="protein sequence ID" value="VYT77848.1"/>
    <property type="molecule type" value="Genomic_DNA"/>
</dbReference>
<keyword evidence="1" id="KW-0732">Signal</keyword>
<feature type="domain" description="Fibronectin type-III" evidence="3">
    <location>
        <begin position="745"/>
        <end position="840"/>
    </location>
</feature>
<dbReference type="GO" id="GO:0016829">
    <property type="term" value="F:lyase activity"/>
    <property type="evidence" value="ECO:0007669"/>
    <property type="project" value="UniProtKB-KW"/>
</dbReference>
<protein>
    <submittedName>
        <fullName evidence="4">Alginate lyase</fullName>
    </submittedName>
</protein>
<evidence type="ECO:0000313" key="4">
    <source>
        <dbReference type="EMBL" id="VYT77848.1"/>
    </source>
</evidence>
<accession>A0A6N2ZIU9</accession>
<dbReference type="Pfam" id="PF05426">
    <property type="entry name" value="Alginate_lyase"/>
    <property type="match status" value="2"/>
</dbReference>
<dbReference type="PROSITE" id="PS50853">
    <property type="entry name" value="FN3"/>
    <property type="match status" value="1"/>
</dbReference>
<evidence type="ECO:0000259" key="3">
    <source>
        <dbReference type="PROSITE" id="PS50853"/>
    </source>
</evidence>
<proteinExistence type="predicted"/>
<dbReference type="InterPro" id="IPR003961">
    <property type="entry name" value="FN3_dom"/>
</dbReference>
<evidence type="ECO:0000256" key="1">
    <source>
        <dbReference type="ARBA" id="ARBA00022729"/>
    </source>
</evidence>